<evidence type="ECO:0000256" key="5">
    <source>
        <dbReference type="ARBA" id="ARBA00023002"/>
    </source>
</evidence>
<dbReference type="SUPFAM" id="SSF51735">
    <property type="entry name" value="NAD(P)-binding Rossmann-fold domains"/>
    <property type="match status" value="1"/>
</dbReference>
<keyword evidence="3" id="KW-0479">Metal-binding</keyword>
<dbReference type="OrthoDB" id="5407715at2759"/>
<organism evidence="7 8">
    <name type="scientific">Curvularia kusanoi</name>
    <name type="common">Cochliobolus kusanoi</name>
    <dbReference type="NCBI Taxonomy" id="90978"/>
    <lineage>
        <taxon>Eukaryota</taxon>
        <taxon>Fungi</taxon>
        <taxon>Dikarya</taxon>
        <taxon>Ascomycota</taxon>
        <taxon>Pezizomycotina</taxon>
        <taxon>Dothideomycetes</taxon>
        <taxon>Pleosporomycetidae</taxon>
        <taxon>Pleosporales</taxon>
        <taxon>Pleosporineae</taxon>
        <taxon>Pleosporaceae</taxon>
        <taxon>Curvularia</taxon>
    </lineage>
</organism>
<dbReference type="CDD" id="cd05188">
    <property type="entry name" value="MDR"/>
    <property type="match status" value="1"/>
</dbReference>
<evidence type="ECO:0000313" key="8">
    <source>
        <dbReference type="Proteomes" id="UP000801428"/>
    </source>
</evidence>
<evidence type="ECO:0000256" key="3">
    <source>
        <dbReference type="ARBA" id="ARBA00022723"/>
    </source>
</evidence>
<evidence type="ECO:0000256" key="4">
    <source>
        <dbReference type="ARBA" id="ARBA00022833"/>
    </source>
</evidence>
<keyword evidence="8" id="KW-1185">Reference proteome</keyword>
<evidence type="ECO:0000259" key="6">
    <source>
        <dbReference type="Pfam" id="PF00107"/>
    </source>
</evidence>
<keyword evidence="4" id="KW-0862">Zinc</keyword>
<comment type="caution">
    <text evidence="7">The sequence shown here is derived from an EMBL/GenBank/DDBJ whole genome shotgun (WGS) entry which is preliminary data.</text>
</comment>
<keyword evidence="5" id="KW-0560">Oxidoreductase</keyword>
<dbReference type="EMBL" id="SWKU01000058">
    <property type="protein sequence ID" value="KAF2993164.1"/>
    <property type="molecule type" value="Genomic_DNA"/>
</dbReference>
<dbReference type="Pfam" id="PF00107">
    <property type="entry name" value="ADH_zinc_N"/>
    <property type="match status" value="1"/>
</dbReference>
<proteinExistence type="inferred from homology"/>
<accession>A0A9P4T2T5</accession>
<dbReference type="SUPFAM" id="SSF50129">
    <property type="entry name" value="GroES-like"/>
    <property type="match status" value="1"/>
</dbReference>
<comment type="cofactor">
    <cofactor evidence="1">
        <name>Zn(2+)</name>
        <dbReference type="ChEBI" id="CHEBI:29105"/>
    </cofactor>
</comment>
<dbReference type="Gene3D" id="3.90.180.10">
    <property type="entry name" value="Medium-chain alcohol dehydrogenases, catalytic domain"/>
    <property type="match status" value="1"/>
</dbReference>
<dbReference type="GO" id="GO:0016491">
    <property type="term" value="F:oxidoreductase activity"/>
    <property type="evidence" value="ECO:0007669"/>
    <property type="project" value="UniProtKB-KW"/>
</dbReference>
<sequence>MATHKALVLEEFGKPLVIKDVLTPSVTPGSALVAPLYAWVPHTLPMVFSGALKDLLPTFPPYVAGYSCVARVIVLPEDATTLRVGDLVWVDHMIRARDNPDLEIVRSFDGGRQPSTQVLIKGIWKHGSYGEKLLAPLEGLFKIPDVWVRERILGGMGISVQDFALSGYYLLALGGLATSGVRAGDRVIIAPATGKYSSAAVRVALALGCKVVATGRSAEKLKMLEMYHGAKDKLSTVALTGDADGDTKALRDAIGGEGADLFVDYSPTTMSEEPPHLKAGMNSLKRGGEYLLIGGAFTDFKISYAETMRRELRIRGKFMWQREHVELFLRLIDTGSLRLDPESGWFNKVRIFKMAEVEAALNDDSRSEHEDRLFAF</sequence>
<evidence type="ECO:0000313" key="7">
    <source>
        <dbReference type="EMBL" id="KAF2993164.1"/>
    </source>
</evidence>
<comment type="similarity">
    <text evidence="2">Belongs to the zinc-containing alcohol dehydrogenase family.</text>
</comment>
<protein>
    <recommendedName>
        <fullName evidence="6">Alcohol dehydrogenase-like C-terminal domain-containing protein</fullName>
    </recommendedName>
</protein>
<dbReference type="Proteomes" id="UP000801428">
    <property type="component" value="Unassembled WGS sequence"/>
</dbReference>
<dbReference type="InterPro" id="IPR013149">
    <property type="entry name" value="ADH-like_C"/>
</dbReference>
<reference evidence="7" key="1">
    <citation type="submission" date="2019-04" db="EMBL/GenBank/DDBJ databases">
        <title>Sequencing of skin fungus with MAO and IRED activity.</title>
        <authorList>
            <person name="Marsaioli A.J."/>
            <person name="Bonatto J.M.C."/>
            <person name="Reis Junior O."/>
        </authorList>
    </citation>
    <scope>NUCLEOTIDE SEQUENCE</scope>
    <source>
        <strain evidence="7">30M1</strain>
    </source>
</reference>
<evidence type="ECO:0000256" key="1">
    <source>
        <dbReference type="ARBA" id="ARBA00001947"/>
    </source>
</evidence>
<dbReference type="InterPro" id="IPR011032">
    <property type="entry name" value="GroES-like_sf"/>
</dbReference>
<dbReference type="PANTHER" id="PTHR43350">
    <property type="entry name" value="NAD-DEPENDENT ALCOHOL DEHYDROGENASE"/>
    <property type="match status" value="1"/>
</dbReference>
<dbReference type="Gene3D" id="3.40.50.720">
    <property type="entry name" value="NAD(P)-binding Rossmann-like Domain"/>
    <property type="match status" value="1"/>
</dbReference>
<gene>
    <name evidence="7" type="ORF">E8E13_000187</name>
</gene>
<dbReference type="PANTHER" id="PTHR43350:SF17">
    <property type="entry name" value="NAD-DEPENDENT ALCOHOL DEHYDROGENASE"/>
    <property type="match status" value="1"/>
</dbReference>
<evidence type="ECO:0000256" key="2">
    <source>
        <dbReference type="ARBA" id="ARBA00008072"/>
    </source>
</evidence>
<feature type="domain" description="Alcohol dehydrogenase-like C-terminal" evidence="6">
    <location>
        <begin position="198"/>
        <end position="332"/>
    </location>
</feature>
<name>A0A9P4T2T5_CURKU</name>
<dbReference type="GO" id="GO:0046872">
    <property type="term" value="F:metal ion binding"/>
    <property type="evidence" value="ECO:0007669"/>
    <property type="project" value="UniProtKB-KW"/>
</dbReference>
<dbReference type="InterPro" id="IPR036291">
    <property type="entry name" value="NAD(P)-bd_dom_sf"/>
</dbReference>
<dbReference type="AlphaFoldDB" id="A0A9P4T2T5"/>